<dbReference type="CDD" id="cd00397">
    <property type="entry name" value="DNA_BRE_C"/>
    <property type="match status" value="1"/>
</dbReference>
<gene>
    <name evidence="4" type="ORF">GCM10007916_01440</name>
</gene>
<keyword evidence="1" id="KW-0229">DNA integration</keyword>
<accession>A0ABQ6DVF0</accession>
<feature type="domain" description="Tyr recombinase" evidence="3">
    <location>
        <begin position="241"/>
        <end position="454"/>
    </location>
</feature>
<evidence type="ECO:0000259" key="3">
    <source>
        <dbReference type="PROSITE" id="PS51898"/>
    </source>
</evidence>
<reference evidence="5" key="1">
    <citation type="journal article" date="2019" name="Int. J. Syst. Evol. Microbiol.">
        <title>The Global Catalogue of Microorganisms (GCM) 10K type strain sequencing project: providing services to taxonomists for standard genome sequencing and annotation.</title>
        <authorList>
            <consortium name="The Broad Institute Genomics Platform"/>
            <consortium name="The Broad Institute Genome Sequencing Center for Infectious Disease"/>
            <person name="Wu L."/>
            <person name="Ma J."/>
        </authorList>
    </citation>
    <scope>NUCLEOTIDE SEQUENCE [LARGE SCALE GENOMIC DNA]</scope>
    <source>
        <strain evidence="5">NBRC 103166</strain>
    </source>
</reference>
<dbReference type="Pfam" id="PF00589">
    <property type="entry name" value="Phage_integrase"/>
    <property type="match status" value="1"/>
</dbReference>
<dbReference type="InterPro" id="IPR002104">
    <property type="entry name" value="Integrase_catalytic"/>
</dbReference>
<sequence length="464" mass="53354">MLYNQTENIEYDFRLLEIEVDTLAKVKFTEQLHEGTCDISLSVSLTSSNLRNQNKKTNIILSSNGSIVYPQSLYLVSRLRGEDKVKDTSSIAKALLAFTRFLDSTHCEQLDENGNLISPEYLTYKSLTKYEESGAPWRFAEFLLANCRHRNSQGNEAFALSTAKSYMNSVLGFYKWLQKCHYIKNDQNHVVTHYSKVTSGSNEGSSQHDILAHAKSKTTREIDMSNIMKMFPRTDSTPAHKKLKPMTVKHCSLFYEHISYLPLPFSLMFRLANETGLRIDELRHFPANKIGEIDTSGLDVVPVRITETKFNKPRTIEVPVAIYEELEIYKFSKQQIKNASKRNQLIDSGNALDCTHSLFLSNKGIPYSDNTLEKYFNELRQHLKSIEPTWYYRPHDLRSTFATNWLRTVAAEREVGYDFLMGELATLMGHSNTSITEKYVKLMNEKASQRSAAKRKNSKLKGRW</sequence>
<evidence type="ECO:0000256" key="1">
    <source>
        <dbReference type="ARBA" id="ARBA00022908"/>
    </source>
</evidence>
<dbReference type="PROSITE" id="PS51898">
    <property type="entry name" value="TYR_RECOMBINASE"/>
    <property type="match status" value="1"/>
</dbReference>
<organism evidence="4 5">
    <name type="scientific">Psychromonas marina</name>
    <dbReference type="NCBI Taxonomy" id="88364"/>
    <lineage>
        <taxon>Bacteria</taxon>
        <taxon>Pseudomonadati</taxon>
        <taxon>Pseudomonadota</taxon>
        <taxon>Gammaproteobacteria</taxon>
        <taxon>Alteromonadales</taxon>
        <taxon>Psychromonadaceae</taxon>
        <taxon>Psychromonas</taxon>
    </lineage>
</organism>
<evidence type="ECO:0000256" key="2">
    <source>
        <dbReference type="ARBA" id="ARBA00023172"/>
    </source>
</evidence>
<dbReference type="InterPro" id="IPR050090">
    <property type="entry name" value="Tyrosine_recombinase_XerCD"/>
</dbReference>
<dbReference type="EMBL" id="BSPQ01000001">
    <property type="protein sequence ID" value="GLS89077.1"/>
    <property type="molecule type" value="Genomic_DNA"/>
</dbReference>
<dbReference type="SUPFAM" id="SSF56349">
    <property type="entry name" value="DNA breaking-rejoining enzymes"/>
    <property type="match status" value="1"/>
</dbReference>
<dbReference type="PANTHER" id="PTHR30349">
    <property type="entry name" value="PHAGE INTEGRASE-RELATED"/>
    <property type="match status" value="1"/>
</dbReference>
<dbReference type="InterPro" id="IPR011010">
    <property type="entry name" value="DNA_brk_join_enz"/>
</dbReference>
<evidence type="ECO:0000313" key="4">
    <source>
        <dbReference type="EMBL" id="GLS89077.1"/>
    </source>
</evidence>
<dbReference type="Gene3D" id="1.10.443.10">
    <property type="entry name" value="Intergrase catalytic core"/>
    <property type="match status" value="1"/>
</dbReference>
<protein>
    <recommendedName>
        <fullName evidence="3">Tyr recombinase domain-containing protein</fullName>
    </recommendedName>
</protein>
<dbReference type="Proteomes" id="UP001157353">
    <property type="component" value="Unassembled WGS sequence"/>
</dbReference>
<name>A0ABQ6DVF0_9GAMM</name>
<dbReference type="InterPro" id="IPR013762">
    <property type="entry name" value="Integrase-like_cat_sf"/>
</dbReference>
<keyword evidence="2" id="KW-0233">DNA recombination</keyword>
<comment type="caution">
    <text evidence="4">The sequence shown here is derived from an EMBL/GenBank/DDBJ whole genome shotgun (WGS) entry which is preliminary data.</text>
</comment>
<keyword evidence="5" id="KW-1185">Reference proteome</keyword>
<evidence type="ECO:0000313" key="5">
    <source>
        <dbReference type="Proteomes" id="UP001157353"/>
    </source>
</evidence>
<dbReference type="PANTHER" id="PTHR30349:SF64">
    <property type="entry name" value="PROPHAGE INTEGRASE INTD-RELATED"/>
    <property type="match status" value="1"/>
</dbReference>
<dbReference type="RefSeq" id="WP_284202197.1">
    <property type="nucleotide sequence ID" value="NZ_BSPQ01000001.1"/>
</dbReference>
<proteinExistence type="predicted"/>